<organism evidence="16 17">
    <name type="scientific">Ophiobolus disseminans</name>
    <dbReference type="NCBI Taxonomy" id="1469910"/>
    <lineage>
        <taxon>Eukaryota</taxon>
        <taxon>Fungi</taxon>
        <taxon>Dikarya</taxon>
        <taxon>Ascomycota</taxon>
        <taxon>Pezizomycotina</taxon>
        <taxon>Dothideomycetes</taxon>
        <taxon>Pleosporomycetidae</taxon>
        <taxon>Pleosporales</taxon>
        <taxon>Pleosporineae</taxon>
        <taxon>Phaeosphaeriaceae</taxon>
        <taxon>Ophiobolus</taxon>
    </lineage>
</organism>
<dbReference type="InterPro" id="IPR035965">
    <property type="entry name" value="PAS-like_dom_sf"/>
</dbReference>
<evidence type="ECO:0000256" key="3">
    <source>
        <dbReference type="ARBA" id="ARBA00022606"/>
    </source>
</evidence>
<evidence type="ECO:0000313" key="17">
    <source>
        <dbReference type="Proteomes" id="UP000799424"/>
    </source>
</evidence>
<dbReference type="Gene3D" id="3.30.450.40">
    <property type="match status" value="1"/>
</dbReference>
<dbReference type="Gene3D" id="3.30.450.270">
    <property type="match status" value="1"/>
</dbReference>
<evidence type="ECO:0000256" key="2">
    <source>
        <dbReference type="ARBA" id="ARBA00022553"/>
    </source>
</evidence>
<dbReference type="GO" id="GO:0006355">
    <property type="term" value="P:regulation of DNA-templated transcription"/>
    <property type="evidence" value="ECO:0007669"/>
    <property type="project" value="InterPro"/>
</dbReference>
<feature type="compositionally biased region" description="Polar residues" evidence="12">
    <location>
        <begin position="1109"/>
        <end position="1126"/>
    </location>
</feature>
<keyword evidence="8" id="KW-0157">Chromophore</keyword>
<dbReference type="InterPro" id="IPR003018">
    <property type="entry name" value="GAF"/>
</dbReference>
<feature type="compositionally biased region" description="Polar residues" evidence="12">
    <location>
        <begin position="1150"/>
        <end position="1168"/>
    </location>
</feature>
<feature type="compositionally biased region" description="Low complexity" evidence="12">
    <location>
        <begin position="96"/>
        <end position="109"/>
    </location>
</feature>
<dbReference type="Gene3D" id="3.30.450.20">
    <property type="entry name" value="PAS domain"/>
    <property type="match status" value="1"/>
</dbReference>
<keyword evidence="4" id="KW-0808">Transferase</keyword>
<dbReference type="Pfam" id="PF00360">
    <property type="entry name" value="PHY"/>
    <property type="match status" value="1"/>
</dbReference>
<dbReference type="GO" id="GO:0009881">
    <property type="term" value="F:photoreceptor activity"/>
    <property type="evidence" value="ECO:0007669"/>
    <property type="project" value="UniProtKB-KW"/>
</dbReference>
<dbReference type="Pfam" id="PF00512">
    <property type="entry name" value="HisKA"/>
    <property type="match status" value="1"/>
</dbReference>
<dbReference type="SMART" id="SM00448">
    <property type="entry name" value="REC"/>
    <property type="match status" value="1"/>
</dbReference>
<keyword evidence="3" id="KW-0716">Sensory transduction</keyword>
<keyword evidence="9" id="KW-0902">Two-component regulatory system</keyword>
<feature type="domain" description="Response regulatory" evidence="15">
    <location>
        <begin position="1265"/>
        <end position="1395"/>
    </location>
</feature>
<feature type="region of interest" description="Disordered" evidence="12">
    <location>
        <begin position="1"/>
        <end position="198"/>
    </location>
</feature>
<feature type="compositionally biased region" description="Polar residues" evidence="12">
    <location>
        <begin position="1422"/>
        <end position="1451"/>
    </location>
</feature>
<feature type="domain" description="Histidine kinase" evidence="14">
    <location>
        <begin position="810"/>
        <end position="1048"/>
    </location>
</feature>
<dbReference type="InterPro" id="IPR013515">
    <property type="entry name" value="Phytochrome_cen-reg"/>
</dbReference>
<dbReference type="GO" id="GO:0009584">
    <property type="term" value="P:detection of visible light"/>
    <property type="evidence" value="ECO:0007669"/>
    <property type="project" value="InterPro"/>
</dbReference>
<proteinExistence type="predicted"/>
<evidence type="ECO:0000256" key="10">
    <source>
        <dbReference type="ARBA" id="ARBA00023170"/>
    </source>
</evidence>
<dbReference type="InterPro" id="IPR003661">
    <property type="entry name" value="HisK_dim/P_dom"/>
</dbReference>
<feature type="region of interest" description="Disordered" evidence="12">
    <location>
        <begin position="1048"/>
        <end position="1129"/>
    </location>
</feature>
<evidence type="ECO:0000256" key="1">
    <source>
        <dbReference type="ARBA" id="ARBA00022543"/>
    </source>
</evidence>
<feature type="region of interest" description="Disordered" evidence="12">
    <location>
        <begin position="1422"/>
        <end position="1500"/>
    </location>
</feature>
<sequence>MSQSSHDAQHDGCAPRSAVSPIQEEPNTPSIDAAAQYAHSNIGGPLSPGATDRVFPIRSVVSVDPTPTPKPTQQSPGDYFHPWSKANDSRLDTRRASQASTTSQSSQASLRNRASRQGPSAVPQVEKPPSVPATKSSPPPPPPPAVGSSRQAPPNLPAQLFNDLLSNRSGEDNSPAPSSLHEPPKSPGAASVRSRVSSLGEGGLVTHRFKHVTTEGGHMIITGRGGDILQRCEDEPIHIPGAIQGFGLIMALAEDTTETGNLVVRIVSENSKRIIGRTPKELFALESFTDILSEEQADNLLDHIDFIKDEDADVMANGPEVFTMSIKVPGIARTRKLWCAIHIAEANPGLLLCEFELEDDPQFPLVPPNDLTPDLPEDTLSSNPTEEELLESTEIKSRPLRVLRSARKRKGEAAAMEVFNIMSQVQEQLAAAPNLDQFLKVLVGVVKELTGFHRVMIYQFDQSFNGRVVTELVDPRATKDLFKGLNFPASDIPRQARELYKLNKVRMLYDRDQETARLVCRTAEDLEIPLDLTHSYLRAMSPIHIKYLANMAVRSSMSISINAFNELWGLIACHSYGPRGMRVSFPIRKMCRMVGDSASRNIERLSYASRLQARKLINTVPTQHNPSGYIIASSDDLLKLFDADFGLLSIRDETKILGQLGNSQEALAMLEYLRMRKIQSVVTSIDIVQDFPDLRYPPGFHIVAGMLIVPLSVSGTDFIVFFRRGQLKEVKWAGNPYEKFVKEGTEGYLEPRKSFKMWSETVVGKCREWTEEEIETASVLCLVYGKFIEVWRQKEAALQSSQLTRLLLANSAHEVRTPLNAIINYLEIALEGALDTETRENLARSHSASKSLIYVINDLLDLTKTEEGGSLIKGESFDLLSTISEATEMFRNDAKRKSIGYNVIEDPGLPKFCIGDQRRVRQAIANITANAIQNTTQGSVKVEIYVAERPDKDHANVEVAVSDTGVGMSPKKLDQLFYDLEQVQSEPTSLLDDALVPDPKQIAESDRTALGLGLAVVARIIKNMDGQLRIRSEEGKGTRFIIQFPFELPDSEGQDGPSEQSRSGSITPQPEPSLRGSAEGERTLIAPSFSRHTSNDQKTTPSVARRSSAESITSKTSLRSFKSGSSHRSDVDRLIDALSEPHMVGHKNAGDQSPSSRSLRPAPTQRNSLGPGETSRLRSRSLEHLGGSMDVPPHQRSMTSKIPGEERIASSGVPLKAVRMPDEGTSQADSVSNSGTILGEVHDEPKEILPVRDKSPENLTAEHMRVLVAEDDPVNSRIIKKRLEKLGHNVHLTVNGEECASAFCDNSRDFDVILMDMQMPIVDGLTSTKMIRSYEKTHANVYSPRAKLCGRVPIIAVSASLVERDRQHYIDTGFDAWILKPIAFERLNKLMAAVVDKNVQEECQYKPGRWEKGGWFHLGRMSSEQASTKPSSEVPMSNPSEEAQQAAQSDDLTAGQEGSTDKSDEEHKRLLENQEQDKVEPPTEESGDQEKQEGEEQPPA</sequence>
<dbReference type="InterPro" id="IPR003594">
    <property type="entry name" value="HATPase_dom"/>
</dbReference>
<feature type="domain" description="Phytochrome chromophore attachment site" evidence="13">
    <location>
        <begin position="434"/>
        <end position="596"/>
    </location>
</feature>
<evidence type="ECO:0000259" key="15">
    <source>
        <dbReference type="PROSITE" id="PS50110"/>
    </source>
</evidence>
<dbReference type="InterPro" id="IPR043150">
    <property type="entry name" value="Phytochrome_PHY_sf"/>
</dbReference>
<evidence type="ECO:0000256" key="4">
    <source>
        <dbReference type="ARBA" id="ARBA00022679"/>
    </source>
</evidence>
<dbReference type="InterPro" id="IPR001294">
    <property type="entry name" value="Phytochrome"/>
</dbReference>
<dbReference type="EMBL" id="MU006228">
    <property type="protein sequence ID" value="KAF2825375.1"/>
    <property type="molecule type" value="Genomic_DNA"/>
</dbReference>
<dbReference type="Gene3D" id="1.10.287.130">
    <property type="match status" value="1"/>
</dbReference>
<accession>A0A6A6ZYI8</accession>
<dbReference type="Gene3D" id="3.40.50.2300">
    <property type="match status" value="1"/>
</dbReference>
<dbReference type="InterPro" id="IPR011006">
    <property type="entry name" value="CheY-like_superfamily"/>
</dbReference>
<dbReference type="Gene3D" id="3.30.565.10">
    <property type="entry name" value="Histidine kinase-like ATPase, C-terminal domain"/>
    <property type="match status" value="1"/>
</dbReference>
<dbReference type="GO" id="GO:0000155">
    <property type="term" value="F:phosphorelay sensor kinase activity"/>
    <property type="evidence" value="ECO:0007669"/>
    <property type="project" value="InterPro"/>
</dbReference>
<dbReference type="InterPro" id="IPR029016">
    <property type="entry name" value="GAF-like_dom_sf"/>
</dbReference>
<protein>
    <recommendedName>
        <fullName evidence="18">Cyanobacterial phytochrome B</fullName>
    </recommendedName>
</protein>
<dbReference type="Proteomes" id="UP000799424">
    <property type="component" value="Unassembled WGS sequence"/>
</dbReference>
<evidence type="ECO:0000259" key="14">
    <source>
        <dbReference type="PROSITE" id="PS50109"/>
    </source>
</evidence>
<dbReference type="InterPro" id="IPR036890">
    <property type="entry name" value="HATPase_C_sf"/>
</dbReference>
<keyword evidence="5" id="KW-0547">Nucleotide-binding</keyword>
<dbReference type="SUPFAM" id="SSF47384">
    <property type="entry name" value="Homodimeric domain of signal transducing histidine kinase"/>
    <property type="match status" value="1"/>
</dbReference>
<dbReference type="Pfam" id="PF00072">
    <property type="entry name" value="Response_reg"/>
    <property type="match status" value="1"/>
</dbReference>
<dbReference type="InterPro" id="IPR016132">
    <property type="entry name" value="Phyto_chromo_attachment"/>
</dbReference>
<dbReference type="InterPro" id="IPR013654">
    <property type="entry name" value="PAS_2"/>
</dbReference>
<dbReference type="InterPro" id="IPR001789">
    <property type="entry name" value="Sig_transdc_resp-reg_receiver"/>
</dbReference>
<dbReference type="SUPFAM" id="SSF55874">
    <property type="entry name" value="ATPase domain of HSP90 chaperone/DNA topoisomerase II/histidine kinase"/>
    <property type="match status" value="1"/>
</dbReference>
<dbReference type="GO" id="GO:0005524">
    <property type="term" value="F:ATP binding"/>
    <property type="evidence" value="ECO:0007669"/>
    <property type="project" value="UniProtKB-KW"/>
</dbReference>
<dbReference type="OrthoDB" id="2015534at2759"/>
<feature type="compositionally biased region" description="Polar residues" evidence="12">
    <location>
        <begin position="1057"/>
        <end position="1068"/>
    </location>
</feature>
<evidence type="ECO:0000256" key="12">
    <source>
        <dbReference type="SAM" id="MobiDB-lite"/>
    </source>
</evidence>
<feature type="region of interest" description="Disordered" evidence="12">
    <location>
        <begin position="1143"/>
        <end position="1211"/>
    </location>
</feature>
<dbReference type="SUPFAM" id="SSF55785">
    <property type="entry name" value="PYP-like sensor domain (PAS domain)"/>
    <property type="match status" value="1"/>
</dbReference>
<name>A0A6A6ZYI8_9PLEO</name>
<feature type="compositionally biased region" description="Basic and acidic residues" evidence="12">
    <location>
        <begin position="1459"/>
        <end position="1481"/>
    </location>
</feature>
<evidence type="ECO:0000256" key="5">
    <source>
        <dbReference type="ARBA" id="ARBA00022741"/>
    </source>
</evidence>
<evidence type="ECO:0008006" key="18">
    <source>
        <dbReference type="Google" id="ProtNLM"/>
    </source>
</evidence>
<dbReference type="PROSITE" id="PS50110">
    <property type="entry name" value="RESPONSE_REGULATORY"/>
    <property type="match status" value="1"/>
</dbReference>
<keyword evidence="7" id="KW-0067">ATP-binding</keyword>
<feature type="modified residue" description="4-aspartylphosphate" evidence="11">
    <location>
        <position position="1316"/>
    </location>
</feature>
<dbReference type="FunFam" id="3.30.450.270:FF:000002">
    <property type="entry name" value="Sensor histidine kinase/response regulator, putative"/>
    <property type="match status" value="1"/>
</dbReference>
<keyword evidence="6" id="KW-0418">Kinase</keyword>
<keyword evidence="1" id="KW-0600">Photoreceptor protein</keyword>
<dbReference type="FunFam" id="1.10.287.130:FF:000048">
    <property type="entry name" value="Sensor histidine kinase/response regulator"/>
    <property type="match status" value="1"/>
</dbReference>
<reference evidence="16" key="1">
    <citation type="journal article" date="2020" name="Stud. Mycol.">
        <title>101 Dothideomycetes genomes: a test case for predicting lifestyles and emergence of pathogens.</title>
        <authorList>
            <person name="Haridas S."/>
            <person name="Albert R."/>
            <person name="Binder M."/>
            <person name="Bloem J."/>
            <person name="Labutti K."/>
            <person name="Salamov A."/>
            <person name="Andreopoulos B."/>
            <person name="Baker S."/>
            <person name="Barry K."/>
            <person name="Bills G."/>
            <person name="Bluhm B."/>
            <person name="Cannon C."/>
            <person name="Castanera R."/>
            <person name="Culley D."/>
            <person name="Daum C."/>
            <person name="Ezra D."/>
            <person name="Gonzalez J."/>
            <person name="Henrissat B."/>
            <person name="Kuo A."/>
            <person name="Liang C."/>
            <person name="Lipzen A."/>
            <person name="Lutzoni F."/>
            <person name="Magnuson J."/>
            <person name="Mondo S."/>
            <person name="Nolan M."/>
            <person name="Ohm R."/>
            <person name="Pangilinan J."/>
            <person name="Park H.-J."/>
            <person name="Ramirez L."/>
            <person name="Alfaro M."/>
            <person name="Sun H."/>
            <person name="Tritt A."/>
            <person name="Yoshinaga Y."/>
            <person name="Zwiers L.-H."/>
            <person name="Turgeon B."/>
            <person name="Goodwin S."/>
            <person name="Spatafora J."/>
            <person name="Crous P."/>
            <person name="Grigoriev I."/>
        </authorList>
    </citation>
    <scope>NUCLEOTIDE SEQUENCE</scope>
    <source>
        <strain evidence="16">CBS 113818</strain>
    </source>
</reference>
<dbReference type="PANTHER" id="PTHR43065:SF10">
    <property type="entry name" value="PEROXIDE STRESS-ACTIVATED HISTIDINE KINASE MAK3"/>
    <property type="match status" value="1"/>
</dbReference>
<dbReference type="PRINTS" id="PR01033">
    <property type="entry name" value="PHYTOCHROME"/>
</dbReference>
<keyword evidence="17" id="KW-1185">Reference proteome</keyword>
<dbReference type="InterPro" id="IPR036097">
    <property type="entry name" value="HisK_dim/P_sf"/>
</dbReference>
<dbReference type="SMART" id="SM00387">
    <property type="entry name" value="HATPase_c"/>
    <property type="match status" value="1"/>
</dbReference>
<feature type="compositionally biased region" description="Polar residues" evidence="12">
    <location>
        <begin position="1090"/>
        <end position="1102"/>
    </location>
</feature>
<dbReference type="Pfam" id="PF08446">
    <property type="entry name" value="PAS_2"/>
    <property type="match status" value="1"/>
</dbReference>
<evidence type="ECO:0000256" key="7">
    <source>
        <dbReference type="ARBA" id="ARBA00022840"/>
    </source>
</evidence>
<dbReference type="Pfam" id="PF02518">
    <property type="entry name" value="HATPase_c"/>
    <property type="match status" value="1"/>
</dbReference>
<evidence type="ECO:0000256" key="8">
    <source>
        <dbReference type="ARBA" id="ARBA00022991"/>
    </source>
</evidence>
<evidence type="ECO:0000259" key="13">
    <source>
        <dbReference type="PROSITE" id="PS50046"/>
    </source>
</evidence>
<dbReference type="CDD" id="cd00082">
    <property type="entry name" value="HisKA"/>
    <property type="match status" value="1"/>
</dbReference>
<evidence type="ECO:0000256" key="6">
    <source>
        <dbReference type="ARBA" id="ARBA00022777"/>
    </source>
</evidence>
<dbReference type="PROSITE" id="PS50109">
    <property type="entry name" value="HIS_KIN"/>
    <property type="match status" value="1"/>
</dbReference>
<evidence type="ECO:0000313" key="16">
    <source>
        <dbReference type="EMBL" id="KAF2825375.1"/>
    </source>
</evidence>
<evidence type="ECO:0000256" key="9">
    <source>
        <dbReference type="ARBA" id="ARBA00023012"/>
    </source>
</evidence>
<dbReference type="CDD" id="cd17546">
    <property type="entry name" value="REC_hyHK_CKI1_RcsC-like"/>
    <property type="match status" value="1"/>
</dbReference>
<keyword evidence="10" id="KW-0675">Receptor</keyword>
<dbReference type="Pfam" id="PF01590">
    <property type="entry name" value="GAF"/>
    <property type="match status" value="1"/>
</dbReference>
<dbReference type="SUPFAM" id="SSF55781">
    <property type="entry name" value="GAF domain-like"/>
    <property type="match status" value="2"/>
</dbReference>
<dbReference type="PANTHER" id="PTHR43065">
    <property type="entry name" value="SENSOR HISTIDINE KINASE"/>
    <property type="match status" value="1"/>
</dbReference>
<dbReference type="InterPro" id="IPR005467">
    <property type="entry name" value="His_kinase_dom"/>
</dbReference>
<dbReference type="SMART" id="SM00388">
    <property type="entry name" value="HisKA"/>
    <property type="match status" value="1"/>
</dbReference>
<gene>
    <name evidence="16" type="ORF">CC86DRAFT_42611</name>
</gene>
<dbReference type="SUPFAM" id="SSF52172">
    <property type="entry name" value="CheY-like"/>
    <property type="match status" value="1"/>
</dbReference>
<keyword evidence="2 11" id="KW-0597">Phosphoprotein</keyword>
<evidence type="ECO:0000256" key="11">
    <source>
        <dbReference type="PROSITE-ProRule" id="PRU00169"/>
    </source>
</evidence>
<dbReference type="PROSITE" id="PS50046">
    <property type="entry name" value="PHYTOCHROME_2"/>
    <property type="match status" value="1"/>
</dbReference>